<comment type="caution">
    <text evidence="4">The sequence shown here is derived from an EMBL/GenBank/DDBJ whole genome shotgun (WGS) entry which is preliminary data.</text>
</comment>
<reference evidence="4 5" key="1">
    <citation type="journal article" date="2017" name="G3 (Bethesda)">
        <title>First Draft Genome Sequence of the Pathogenic Fungus Lomentospora prolificans (Formerly Scedosporium prolificans).</title>
        <authorList>
            <person name="Luo R."/>
            <person name="Zimin A."/>
            <person name="Workman R."/>
            <person name="Fan Y."/>
            <person name="Pertea G."/>
            <person name="Grossman N."/>
            <person name="Wear M.P."/>
            <person name="Jia B."/>
            <person name="Miller H."/>
            <person name="Casadevall A."/>
            <person name="Timp W."/>
            <person name="Zhang S.X."/>
            <person name="Salzberg S.L."/>
        </authorList>
    </citation>
    <scope>NUCLEOTIDE SEQUENCE [LARGE SCALE GENOMIC DNA]</scope>
    <source>
        <strain evidence="4 5">JHH-5317</strain>
    </source>
</reference>
<feature type="region of interest" description="Disordered" evidence="3">
    <location>
        <begin position="290"/>
        <end position="344"/>
    </location>
</feature>
<dbReference type="Gene3D" id="3.70.10.10">
    <property type="match status" value="1"/>
</dbReference>
<feature type="compositionally biased region" description="Polar residues" evidence="3">
    <location>
        <begin position="424"/>
        <end position="439"/>
    </location>
</feature>
<dbReference type="PIRSF" id="PIRSF009303">
    <property type="entry name" value="Cell_cycle_RAD9"/>
    <property type="match status" value="1"/>
</dbReference>
<keyword evidence="2" id="KW-0227">DNA damage</keyword>
<keyword evidence="5" id="KW-1185">Reference proteome</keyword>
<dbReference type="AlphaFoldDB" id="A0A2N3NLC2"/>
<dbReference type="Proteomes" id="UP000233524">
    <property type="component" value="Unassembled WGS sequence"/>
</dbReference>
<comment type="similarity">
    <text evidence="1 2">Belongs to the rad9 family.</text>
</comment>
<dbReference type="InParanoid" id="A0A2N3NLC2"/>
<dbReference type="GO" id="GO:0006281">
    <property type="term" value="P:DNA repair"/>
    <property type="evidence" value="ECO:0007669"/>
    <property type="project" value="UniProtKB-UniRule"/>
</dbReference>
<dbReference type="InterPro" id="IPR046938">
    <property type="entry name" value="DNA_clamp_sf"/>
</dbReference>
<dbReference type="PANTHER" id="PTHR15237:SF0">
    <property type="entry name" value="CELL CYCLE CHECKPOINT CONTROL PROTEIN"/>
    <property type="match status" value="1"/>
</dbReference>
<protein>
    <recommendedName>
        <fullName evidence="2">DNA repair protein rad9</fullName>
    </recommendedName>
</protein>
<evidence type="ECO:0000256" key="3">
    <source>
        <dbReference type="SAM" id="MobiDB-lite"/>
    </source>
</evidence>
<proteinExistence type="inferred from homology"/>
<name>A0A2N3NLC2_9PEZI</name>
<evidence type="ECO:0000256" key="1">
    <source>
        <dbReference type="ARBA" id="ARBA00008494"/>
    </source>
</evidence>
<feature type="region of interest" description="Disordered" evidence="3">
    <location>
        <begin position="375"/>
        <end position="454"/>
    </location>
</feature>
<organism evidence="4 5">
    <name type="scientific">Lomentospora prolificans</name>
    <dbReference type="NCBI Taxonomy" id="41688"/>
    <lineage>
        <taxon>Eukaryota</taxon>
        <taxon>Fungi</taxon>
        <taxon>Dikarya</taxon>
        <taxon>Ascomycota</taxon>
        <taxon>Pezizomycotina</taxon>
        <taxon>Sordariomycetes</taxon>
        <taxon>Hypocreomycetidae</taxon>
        <taxon>Microascales</taxon>
        <taxon>Microascaceae</taxon>
        <taxon>Lomentospora</taxon>
    </lineage>
</organism>
<dbReference type="EMBL" id="NLAX01000001">
    <property type="protein sequence ID" value="PKS13240.1"/>
    <property type="molecule type" value="Genomic_DNA"/>
</dbReference>
<feature type="compositionally biased region" description="Basic and acidic residues" evidence="3">
    <location>
        <begin position="395"/>
        <end position="405"/>
    </location>
</feature>
<dbReference type="InterPro" id="IPR007268">
    <property type="entry name" value="Rad9/Ddc1"/>
</dbReference>
<dbReference type="OrthoDB" id="60092at2759"/>
<dbReference type="STRING" id="41688.A0A2N3NLC2"/>
<sequence>MPVLLFTLSEEGVSALRDALTCLNKFNEEVCLEARKDQFVLTAINPTKSGYAHFSFATNKFFSRFRFDGATLGKSSFYCTLYARVLGSIFRSRWGSGGDIPGAERPTAIDRCDVAIDDGVNIESRFIVKITFRNGCTSTHRLPFASNPPIHAKFNAEQAVHHWTIPSRTLRGVMDHFGPGAELLDINSEGEFINFLGYTEKAVDLNTASLRGKPLRTSIAIELDEFEDVEVEDELHIIVPVRDFRAIIQHAGTVGTELSTRYSTPGQPIKIWYHGDAIYCDFLLMTVGERGNPGQKVRRQGTRAKEPATNPLEAGSRRASAAPSEPPSNRTAAPNPTPQPSVARANVQRRSYFEMRPSQMPPPSRIMSDSLFVGQQDEDEEWEPVRDEDDEEDARLEWDGTDRQEFSTNNAGGDVANATDDQAPASTEPGSSLEPTQRLSDARRLGLFYDGPSY</sequence>
<dbReference type="InterPro" id="IPR026584">
    <property type="entry name" value="Rad9"/>
</dbReference>
<accession>A0A2N3NLC2</accession>
<dbReference type="GO" id="GO:0000076">
    <property type="term" value="P:DNA replication checkpoint signaling"/>
    <property type="evidence" value="ECO:0007669"/>
    <property type="project" value="TreeGrafter"/>
</dbReference>
<dbReference type="PANTHER" id="PTHR15237">
    <property type="entry name" value="DNA REPAIR PROTEIN RAD9"/>
    <property type="match status" value="1"/>
</dbReference>
<dbReference type="GO" id="GO:0030896">
    <property type="term" value="C:checkpoint clamp complex"/>
    <property type="evidence" value="ECO:0007669"/>
    <property type="project" value="UniProtKB-UniRule"/>
</dbReference>
<feature type="compositionally biased region" description="Acidic residues" evidence="3">
    <location>
        <begin position="376"/>
        <end position="394"/>
    </location>
</feature>
<comment type="function">
    <text evidence="2">Acts in DNA repair and mutagenesis. Involved in promoting resistance to ionizing radiation and UV light, as well as regulating cell cycle progression after irradiation.</text>
</comment>
<evidence type="ECO:0000256" key="2">
    <source>
        <dbReference type="PIRNR" id="PIRNR009303"/>
    </source>
</evidence>
<dbReference type="Pfam" id="PF04139">
    <property type="entry name" value="Rad9"/>
    <property type="match status" value="1"/>
</dbReference>
<gene>
    <name evidence="4" type="ORF">jhhlp_000011</name>
</gene>
<evidence type="ECO:0000313" key="5">
    <source>
        <dbReference type="Proteomes" id="UP000233524"/>
    </source>
</evidence>
<evidence type="ECO:0000313" key="4">
    <source>
        <dbReference type="EMBL" id="PKS13240.1"/>
    </source>
</evidence>
<dbReference type="GO" id="GO:0071479">
    <property type="term" value="P:cellular response to ionizing radiation"/>
    <property type="evidence" value="ECO:0007669"/>
    <property type="project" value="TreeGrafter"/>
</dbReference>
<dbReference type="VEuPathDB" id="FungiDB:jhhlp_000011"/>
<dbReference type="SUPFAM" id="SSF55979">
    <property type="entry name" value="DNA clamp"/>
    <property type="match status" value="1"/>
</dbReference>
<dbReference type="GO" id="GO:0031573">
    <property type="term" value="P:mitotic intra-S DNA damage checkpoint signaling"/>
    <property type="evidence" value="ECO:0007669"/>
    <property type="project" value="TreeGrafter"/>
</dbReference>